<proteinExistence type="predicted"/>
<evidence type="ECO:0000256" key="1">
    <source>
        <dbReference type="SAM" id="Phobius"/>
    </source>
</evidence>
<keyword evidence="1" id="KW-0472">Membrane</keyword>
<dbReference type="InterPro" id="IPR004679">
    <property type="entry name" value="2-OHcarboxylate_transport"/>
</dbReference>
<keyword evidence="3" id="KW-1185">Reference proteome</keyword>
<feature type="transmembrane region" description="Helical" evidence="1">
    <location>
        <begin position="57"/>
        <end position="77"/>
    </location>
</feature>
<evidence type="ECO:0000313" key="3">
    <source>
        <dbReference type="Proteomes" id="UP001612415"/>
    </source>
</evidence>
<keyword evidence="1" id="KW-1133">Transmembrane helix</keyword>
<name>A0ABW7YIC5_STRCE</name>
<evidence type="ECO:0000313" key="2">
    <source>
        <dbReference type="EMBL" id="MFI5681976.1"/>
    </source>
</evidence>
<dbReference type="Proteomes" id="UP001612415">
    <property type="component" value="Unassembled WGS sequence"/>
</dbReference>
<feature type="transmembrane region" description="Helical" evidence="1">
    <location>
        <begin position="29"/>
        <end position="45"/>
    </location>
</feature>
<feature type="transmembrane region" description="Helical" evidence="1">
    <location>
        <begin position="89"/>
        <end position="108"/>
    </location>
</feature>
<keyword evidence="1" id="KW-0812">Transmembrane</keyword>
<accession>A0ABW7YIC5</accession>
<dbReference type="EMBL" id="JBITDC010000036">
    <property type="protein sequence ID" value="MFI5681976.1"/>
    <property type="molecule type" value="Genomic_DNA"/>
</dbReference>
<reference evidence="2 3" key="1">
    <citation type="submission" date="2024-10" db="EMBL/GenBank/DDBJ databases">
        <title>The Natural Products Discovery Center: Release of the First 8490 Sequenced Strains for Exploring Actinobacteria Biosynthetic Diversity.</title>
        <authorList>
            <person name="Kalkreuter E."/>
            <person name="Kautsar S.A."/>
            <person name="Yang D."/>
            <person name="Bader C.D."/>
            <person name="Teijaro C.N."/>
            <person name="Fluegel L."/>
            <person name="Davis C.M."/>
            <person name="Simpson J.R."/>
            <person name="Lauterbach L."/>
            <person name="Steele A.D."/>
            <person name="Gui C."/>
            <person name="Meng S."/>
            <person name="Li G."/>
            <person name="Viehrig K."/>
            <person name="Ye F."/>
            <person name="Su P."/>
            <person name="Kiefer A.F."/>
            <person name="Nichols A."/>
            <person name="Cepeda A.J."/>
            <person name="Yan W."/>
            <person name="Fan B."/>
            <person name="Jiang Y."/>
            <person name="Adhikari A."/>
            <person name="Zheng C.-J."/>
            <person name="Schuster L."/>
            <person name="Cowan T.M."/>
            <person name="Smanski M.J."/>
            <person name="Chevrette M.G."/>
            <person name="De Carvalho L.P.S."/>
            <person name="Shen B."/>
        </authorList>
    </citation>
    <scope>NUCLEOTIDE SEQUENCE [LARGE SCALE GENOMIC DNA]</scope>
    <source>
        <strain evidence="2 3">NPDC051599</strain>
    </source>
</reference>
<comment type="caution">
    <text evidence="2">The sequence shown here is derived from an EMBL/GenBank/DDBJ whole genome shotgun (WGS) entry which is preliminary data.</text>
</comment>
<protein>
    <submittedName>
        <fullName evidence="2">2-hydroxycarboxylate transporter family protein</fullName>
    </submittedName>
</protein>
<dbReference type="RefSeq" id="WP_398663079.1">
    <property type="nucleotide sequence ID" value="NZ_JBITDC010000036.1"/>
</dbReference>
<organism evidence="2 3">
    <name type="scientific">Streptomyces cellulosae</name>
    <dbReference type="NCBI Taxonomy" id="1968"/>
    <lineage>
        <taxon>Bacteria</taxon>
        <taxon>Bacillati</taxon>
        <taxon>Actinomycetota</taxon>
        <taxon>Actinomycetes</taxon>
        <taxon>Kitasatosporales</taxon>
        <taxon>Streptomycetaceae</taxon>
        <taxon>Streptomyces</taxon>
    </lineage>
</organism>
<sequence length="109" mass="11226">MALQGLLIAGTLLVAGTMLERLVPGLNAYAWTTLLAVAVKIFRLLPTDLEDATSAWGSLVTTVLVPPLLVGISIATIDISDILTSLGDPRFTVLTVATVLLAGLTAGAL</sequence>
<gene>
    <name evidence="2" type="ORF">ACIA8P_46765</name>
</gene>
<dbReference type="Pfam" id="PF03390">
    <property type="entry name" value="2HCT"/>
    <property type="match status" value="1"/>
</dbReference>